<protein>
    <recommendedName>
        <fullName evidence="2">DUF7587 domain-containing protein</fullName>
    </recommendedName>
</protein>
<evidence type="ECO:0000313" key="4">
    <source>
        <dbReference type="Proteomes" id="UP000481288"/>
    </source>
</evidence>
<feature type="compositionally biased region" description="Polar residues" evidence="1">
    <location>
        <begin position="10"/>
        <end position="23"/>
    </location>
</feature>
<reference evidence="3 4" key="1">
    <citation type="submission" date="2018-05" db="EMBL/GenBank/DDBJ databases">
        <title>Whole genome sequencing for identification of molecular markers to develop diagnostic detection tools for the regulated plant pathogen Lachnellula willkommii.</title>
        <authorList>
            <person name="Giroux E."/>
            <person name="Bilodeau G."/>
        </authorList>
    </citation>
    <scope>NUCLEOTIDE SEQUENCE [LARGE SCALE GENOMIC DNA]</scope>
    <source>
        <strain evidence="3 4">CBS 625.97</strain>
    </source>
</reference>
<sequence>MAVDEASADLDTSPTSSQGQNDAMDSWDGNDIAAEGGENVKTVVVYKPAEVSVAQKDATELAVQASDKEYAGRVVVGNTAVKRKATEDGSHENVIKQKRSRQGMVTNHLDGVEIDKEISDEPFAFKPGVKKPDRREDIRNKQHRIVIKELRSMLEKSRGTLTIGELQNCLDMVEVLNEKYLEVTRKKMYSRKKGKHPQVQEVMMKRFEGEEERAHPWATVSHPDETPGLLMRAWDQKSQCKIENFRVGFLSGGSDHFLNTKEKRRLALEQHADWGNRWKTPFISFSSSLREIALERVPHFQKRQADSGILDNTRLTIINARARIAAGLPVLRMKDELLHYDVNNKYGNPRFQKNSFYENEYIVPFSVRPKEIVRTYSWHDIETWMKTNRAEIEDWYIKVGVEDFKEHERARLGGTPAKCKDGCDCCGQ</sequence>
<accession>A0A7D8V1D9</accession>
<feature type="domain" description="DUF7587" evidence="2">
    <location>
        <begin position="226"/>
        <end position="380"/>
    </location>
</feature>
<comment type="caution">
    <text evidence="3">The sequence shown here is derived from an EMBL/GenBank/DDBJ whole genome shotgun (WGS) entry which is preliminary data.</text>
</comment>
<dbReference type="OrthoDB" id="3483554at2759"/>
<feature type="region of interest" description="Disordered" evidence="1">
    <location>
        <begin position="1"/>
        <end position="34"/>
    </location>
</feature>
<evidence type="ECO:0000259" key="2">
    <source>
        <dbReference type="Pfam" id="PF24494"/>
    </source>
</evidence>
<dbReference type="Proteomes" id="UP000481288">
    <property type="component" value="Unassembled WGS sequence"/>
</dbReference>
<dbReference type="EMBL" id="QGMG01000035">
    <property type="protein sequence ID" value="TVY58550.1"/>
    <property type="molecule type" value="Genomic_DNA"/>
</dbReference>
<dbReference type="InterPro" id="IPR056009">
    <property type="entry name" value="DUF7587"/>
</dbReference>
<dbReference type="AlphaFoldDB" id="A0A7D8V1D9"/>
<proteinExistence type="predicted"/>
<keyword evidence="4" id="KW-1185">Reference proteome</keyword>
<name>A0A7D8V1D9_9HELO</name>
<gene>
    <name evidence="3" type="ORF">LCER1_G003291</name>
</gene>
<evidence type="ECO:0000313" key="3">
    <source>
        <dbReference type="EMBL" id="TVY58550.1"/>
    </source>
</evidence>
<organism evidence="3 4">
    <name type="scientific">Lachnellula cervina</name>
    <dbReference type="NCBI Taxonomy" id="1316786"/>
    <lineage>
        <taxon>Eukaryota</taxon>
        <taxon>Fungi</taxon>
        <taxon>Dikarya</taxon>
        <taxon>Ascomycota</taxon>
        <taxon>Pezizomycotina</taxon>
        <taxon>Leotiomycetes</taxon>
        <taxon>Helotiales</taxon>
        <taxon>Lachnaceae</taxon>
        <taxon>Lachnellula</taxon>
    </lineage>
</organism>
<dbReference type="Pfam" id="PF24494">
    <property type="entry name" value="DUF7587"/>
    <property type="match status" value="1"/>
</dbReference>
<evidence type="ECO:0000256" key="1">
    <source>
        <dbReference type="SAM" id="MobiDB-lite"/>
    </source>
</evidence>